<sequence length="84" mass="9298">MSSKSLLFCCILICPCFVNGSLEEVLCCYHRAVMQGIALALHGLQHTVHRLYECNAGGRVKSLNTCPTFLTARSRCCKEDSVMD</sequence>
<evidence type="ECO:0000313" key="2">
    <source>
        <dbReference type="EMBL" id="JAC27462.1"/>
    </source>
</evidence>
<feature type="chain" id="PRO_5001520418" evidence="1">
    <location>
        <begin position="21"/>
        <end position="84"/>
    </location>
</feature>
<organism evidence="2">
    <name type="scientific">Amblyomma triste</name>
    <name type="common">Neotropical tick</name>
    <dbReference type="NCBI Taxonomy" id="251400"/>
    <lineage>
        <taxon>Eukaryota</taxon>
        <taxon>Metazoa</taxon>
        <taxon>Ecdysozoa</taxon>
        <taxon>Arthropoda</taxon>
        <taxon>Chelicerata</taxon>
        <taxon>Arachnida</taxon>
        <taxon>Acari</taxon>
        <taxon>Parasitiformes</taxon>
        <taxon>Ixodida</taxon>
        <taxon>Ixodoidea</taxon>
        <taxon>Ixodidae</taxon>
        <taxon>Amblyomminae</taxon>
        <taxon>Amblyomma</taxon>
    </lineage>
</organism>
<protein>
    <submittedName>
        <fullName evidence="2">Putative secreted protein</fullName>
    </submittedName>
</protein>
<keyword evidence="1" id="KW-0732">Signal</keyword>
<evidence type="ECO:0000256" key="1">
    <source>
        <dbReference type="SAM" id="SignalP"/>
    </source>
</evidence>
<reference evidence="2" key="1">
    <citation type="submission" date="2014-03" db="EMBL/GenBank/DDBJ databases">
        <title>The sialotranscriptome of Amblyomma triste, Amblyomma parvum and Amblyomma cajennense ticks, uncovered by 454-based RNA-seq.</title>
        <authorList>
            <person name="Garcia G.R."/>
            <person name="Gardinassi L.G."/>
            <person name="Ribeiro J.M."/>
            <person name="Anatriello E."/>
            <person name="Ferreira B.R."/>
            <person name="Moreira H.N."/>
            <person name="Mafra C."/>
            <person name="Olegario M.M."/>
            <person name="Szabo P.J."/>
            <person name="Miranda-Santos I.K."/>
            <person name="Maruyama S.R."/>
        </authorList>
    </citation>
    <scope>NUCLEOTIDE SEQUENCE</scope>
    <source>
        <strain evidence="2">Mato Grasso do Sul</strain>
        <tissue evidence="2">Salivary glands</tissue>
    </source>
</reference>
<accession>A0A023G1G4</accession>
<proteinExistence type="evidence at transcript level"/>
<name>A0A023G1G4_AMBTT</name>
<dbReference type="EMBL" id="GBBM01007956">
    <property type="protein sequence ID" value="JAC27462.1"/>
    <property type="molecule type" value="mRNA"/>
</dbReference>
<feature type="signal peptide" evidence="1">
    <location>
        <begin position="1"/>
        <end position="20"/>
    </location>
</feature>
<dbReference type="AlphaFoldDB" id="A0A023G1G4"/>